<dbReference type="SUPFAM" id="SSF109998">
    <property type="entry name" value="Triger factor/SurA peptide-binding domain-like"/>
    <property type="match status" value="1"/>
</dbReference>
<evidence type="ECO:0000256" key="2">
    <source>
        <dbReference type="ARBA" id="ARBA00007656"/>
    </source>
</evidence>
<dbReference type="GO" id="GO:0003755">
    <property type="term" value="F:peptidyl-prolyl cis-trans isomerase activity"/>
    <property type="evidence" value="ECO:0007669"/>
    <property type="project" value="UniProtKB-KW"/>
</dbReference>
<keyword evidence="5 7" id="KW-0697">Rotamase</keyword>
<dbReference type="EC" id="5.2.1.8" evidence="3"/>
<evidence type="ECO:0000256" key="5">
    <source>
        <dbReference type="ARBA" id="ARBA00023110"/>
    </source>
</evidence>
<evidence type="ECO:0000313" key="9">
    <source>
        <dbReference type="EMBL" id="SEK30622.1"/>
    </source>
</evidence>
<organism evidence="9 10">
    <name type="scientific">Ectothiorhodospira marina</name>
    <dbReference type="NCBI Taxonomy" id="1396821"/>
    <lineage>
        <taxon>Bacteria</taxon>
        <taxon>Pseudomonadati</taxon>
        <taxon>Pseudomonadota</taxon>
        <taxon>Gammaproteobacteria</taxon>
        <taxon>Chromatiales</taxon>
        <taxon>Ectothiorhodospiraceae</taxon>
        <taxon>Ectothiorhodospira</taxon>
    </lineage>
</organism>
<gene>
    <name evidence="9" type="ORF">SAMN05444515_101368</name>
</gene>
<evidence type="ECO:0000256" key="4">
    <source>
        <dbReference type="ARBA" id="ARBA00022729"/>
    </source>
</evidence>
<dbReference type="Gene3D" id="3.10.50.40">
    <property type="match status" value="1"/>
</dbReference>
<accession>A0A1H7G1F3</accession>
<keyword evidence="6 7" id="KW-0413">Isomerase</keyword>
<dbReference type="InterPro" id="IPR046357">
    <property type="entry name" value="PPIase_dom_sf"/>
</dbReference>
<evidence type="ECO:0000259" key="8">
    <source>
        <dbReference type="PROSITE" id="PS50198"/>
    </source>
</evidence>
<dbReference type="PANTHER" id="PTHR47245">
    <property type="entry name" value="PEPTIDYLPROLYL ISOMERASE"/>
    <property type="match status" value="1"/>
</dbReference>
<dbReference type="EMBL" id="FOAA01000001">
    <property type="protein sequence ID" value="SEK30622.1"/>
    <property type="molecule type" value="Genomic_DNA"/>
</dbReference>
<keyword evidence="10" id="KW-1185">Reference proteome</keyword>
<dbReference type="InterPro" id="IPR050245">
    <property type="entry name" value="PrsA_foldase"/>
</dbReference>
<feature type="domain" description="PpiC" evidence="8">
    <location>
        <begin position="142"/>
        <end position="244"/>
    </location>
</feature>
<evidence type="ECO:0000256" key="7">
    <source>
        <dbReference type="PROSITE-ProRule" id="PRU00278"/>
    </source>
</evidence>
<comment type="catalytic activity">
    <reaction evidence="1">
        <text>[protein]-peptidylproline (omega=180) = [protein]-peptidylproline (omega=0)</text>
        <dbReference type="Rhea" id="RHEA:16237"/>
        <dbReference type="Rhea" id="RHEA-COMP:10747"/>
        <dbReference type="Rhea" id="RHEA-COMP:10748"/>
        <dbReference type="ChEBI" id="CHEBI:83833"/>
        <dbReference type="ChEBI" id="CHEBI:83834"/>
        <dbReference type="EC" id="5.2.1.8"/>
    </reaction>
</comment>
<dbReference type="PROSITE" id="PS50198">
    <property type="entry name" value="PPIC_PPIASE_2"/>
    <property type="match status" value="1"/>
</dbReference>
<dbReference type="InterPro" id="IPR000297">
    <property type="entry name" value="PPIase_PpiC"/>
</dbReference>
<dbReference type="SUPFAM" id="SSF54534">
    <property type="entry name" value="FKBP-like"/>
    <property type="match status" value="1"/>
</dbReference>
<dbReference type="InterPro" id="IPR014282">
    <property type="entry name" value="Nitrogen_fix_NifM"/>
</dbReference>
<evidence type="ECO:0000313" key="10">
    <source>
        <dbReference type="Proteomes" id="UP000199256"/>
    </source>
</evidence>
<comment type="similarity">
    <text evidence="2">Belongs to the PpiC/parvulin rotamase family.</text>
</comment>
<name>A0A1H7G1F3_9GAMM</name>
<dbReference type="OrthoDB" id="9769613at2"/>
<evidence type="ECO:0000256" key="1">
    <source>
        <dbReference type="ARBA" id="ARBA00000971"/>
    </source>
</evidence>
<dbReference type="InterPro" id="IPR027304">
    <property type="entry name" value="Trigger_fact/SurA_dom_sf"/>
</dbReference>
<dbReference type="RefSeq" id="WP_090250075.1">
    <property type="nucleotide sequence ID" value="NZ_FOAA01000001.1"/>
</dbReference>
<sequence length="283" mass="31915">MTPTLEHRPELAYIELRTALDSFEKPLGKLDEAERQTVRARSARAYEIGARALASDQAPDVHVPRETLDHALAEIRGRYPDEASFAAELEVHGFDLGTFRQALHRELRLEAVLDRVANRMGQVSDLDVKLFYYLHQERFKSPESRTVRQILITINPDYPENTREQARQRLEAVAAELTGDADQFAAQATRHSECPSAIKGGLVGKAPRGTLFTALDEALFALEAGQVSEILETEVGFHVLLCEAIHPARTVPLAEVEERIRQQLEKRRRSACQREWLKSLEAS</sequence>
<dbReference type="AlphaFoldDB" id="A0A1H7G1F3"/>
<dbReference type="PANTHER" id="PTHR47245:SF1">
    <property type="entry name" value="FOLDASE PROTEIN PRSA"/>
    <property type="match status" value="1"/>
</dbReference>
<protein>
    <recommendedName>
        <fullName evidence="3">peptidylprolyl isomerase</fullName>
        <ecNumber evidence="3">5.2.1.8</ecNumber>
    </recommendedName>
</protein>
<dbReference type="Pfam" id="PF00639">
    <property type="entry name" value="Rotamase"/>
    <property type="match status" value="1"/>
</dbReference>
<evidence type="ECO:0000256" key="6">
    <source>
        <dbReference type="ARBA" id="ARBA00023235"/>
    </source>
</evidence>
<dbReference type="NCBIfam" id="TIGR02933">
    <property type="entry name" value="nifM_nitrog"/>
    <property type="match status" value="1"/>
</dbReference>
<reference evidence="10" key="1">
    <citation type="submission" date="2016-10" db="EMBL/GenBank/DDBJ databases">
        <authorList>
            <person name="Varghese N."/>
            <person name="Submissions S."/>
        </authorList>
    </citation>
    <scope>NUCLEOTIDE SEQUENCE [LARGE SCALE GENOMIC DNA]</scope>
    <source>
        <strain evidence="10">DSM 241</strain>
    </source>
</reference>
<dbReference type="STRING" id="1396821.SAMN05444515_101368"/>
<dbReference type="PROSITE" id="PS01096">
    <property type="entry name" value="PPIC_PPIASE_1"/>
    <property type="match status" value="1"/>
</dbReference>
<evidence type="ECO:0000256" key="3">
    <source>
        <dbReference type="ARBA" id="ARBA00013194"/>
    </source>
</evidence>
<keyword evidence="4" id="KW-0732">Signal</keyword>
<dbReference type="InterPro" id="IPR023058">
    <property type="entry name" value="PPIase_PpiC_CS"/>
</dbReference>
<proteinExistence type="inferred from homology"/>
<dbReference type="Proteomes" id="UP000199256">
    <property type="component" value="Unassembled WGS sequence"/>
</dbReference>